<keyword evidence="2" id="KW-1185">Reference proteome</keyword>
<dbReference type="Gene3D" id="1.10.1660.10">
    <property type="match status" value="1"/>
</dbReference>
<evidence type="ECO:0000313" key="1">
    <source>
        <dbReference type="EMBL" id="MTW10576.1"/>
    </source>
</evidence>
<dbReference type="Proteomes" id="UP000472320">
    <property type="component" value="Unassembled WGS sequence"/>
</dbReference>
<gene>
    <name evidence="1" type="ORF">GM658_08155</name>
</gene>
<reference evidence="1 2" key="1">
    <citation type="submission" date="2019-11" db="EMBL/GenBank/DDBJ databases">
        <title>Type strains purchased from KCTC, JCM and DSMZ.</title>
        <authorList>
            <person name="Lu H."/>
        </authorList>
    </citation>
    <scope>NUCLEOTIDE SEQUENCE [LARGE SCALE GENOMIC DNA]</scope>
    <source>
        <strain evidence="1 2">JCM 31587</strain>
    </source>
</reference>
<accession>A0A6L6QFY0</accession>
<dbReference type="RefSeq" id="WP_155453523.1">
    <property type="nucleotide sequence ID" value="NZ_WNKX01000005.1"/>
</dbReference>
<dbReference type="EMBL" id="WNKX01000005">
    <property type="protein sequence ID" value="MTW10576.1"/>
    <property type="molecule type" value="Genomic_DNA"/>
</dbReference>
<name>A0A6L6QFY0_9BURK</name>
<dbReference type="OrthoDB" id="9799091at2"/>
<proteinExistence type="predicted"/>
<organism evidence="1 2">
    <name type="scientific">Massilia eburnea</name>
    <dbReference type="NCBI Taxonomy" id="1776165"/>
    <lineage>
        <taxon>Bacteria</taxon>
        <taxon>Pseudomonadati</taxon>
        <taxon>Pseudomonadota</taxon>
        <taxon>Betaproteobacteria</taxon>
        <taxon>Burkholderiales</taxon>
        <taxon>Oxalobacteraceae</taxon>
        <taxon>Telluria group</taxon>
        <taxon>Massilia</taxon>
    </lineage>
</organism>
<sequence>MPKEEIVEGVPLEHQALTLFELARACAVEPEWVVHRVQRGILLGGEGSTVETLQFTSVDLGRARRLAQLERDFDADEDLAALVVDLCDEVRRLKTRLRAAGMA</sequence>
<comment type="caution">
    <text evidence="1">The sequence shown here is derived from an EMBL/GenBank/DDBJ whole genome shotgun (WGS) entry which is preliminary data.</text>
</comment>
<dbReference type="AlphaFoldDB" id="A0A6L6QFY0"/>
<evidence type="ECO:0000313" key="2">
    <source>
        <dbReference type="Proteomes" id="UP000472320"/>
    </source>
</evidence>
<protein>
    <submittedName>
        <fullName evidence="1">MerR family transcriptional regulator</fullName>
    </submittedName>
</protein>